<dbReference type="Proteomes" id="UP000604341">
    <property type="component" value="Unassembled WGS sequence"/>
</dbReference>
<protein>
    <submittedName>
        <fullName evidence="2">Uncharacterized protein</fullName>
    </submittedName>
</protein>
<evidence type="ECO:0000313" key="3">
    <source>
        <dbReference type="Proteomes" id="UP000604341"/>
    </source>
</evidence>
<sequence length="128" mass="14110">MALSLTARLEARYGLTAEDFELEGDQYRDRAALWQELAAEREAATEPQRTAHAQALALTALIMAQTRRADKFRAEGDITTERDILGRVAIFQGWLTAAERDAGLAPPDTSPGPRHANPNPTVDPWGLR</sequence>
<evidence type="ECO:0000313" key="2">
    <source>
        <dbReference type="EMBL" id="GGL18369.1"/>
    </source>
</evidence>
<accession>A0ABQ2FQZ5</accession>
<dbReference type="RefSeq" id="WP_189070892.1">
    <property type="nucleotide sequence ID" value="NZ_BMPE01000027.1"/>
</dbReference>
<proteinExistence type="predicted"/>
<organism evidence="2 3">
    <name type="scientific">Deinococcus radiotolerans</name>
    <dbReference type="NCBI Taxonomy" id="1309407"/>
    <lineage>
        <taxon>Bacteria</taxon>
        <taxon>Thermotogati</taxon>
        <taxon>Deinococcota</taxon>
        <taxon>Deinococci</taxon>
        <taxon>Deinococcales</taxon>
        <taxon>Deinococcaceae</taxon>
        <taxon>Deinococcus</taxon>
    </lineage>
</organism>
<keyword evidence="3" id="KW-1185">Reference proteome</keyword>
<dbReference type="EMBL" id="BMPE01000027">
    <property type="protein sequence ID" value="GGL18369.1"/>
    <property type="molecule type" value="Genomic_DNA"/>
</dbReference>
<evidence type="ECO:0000256" key="1">
    <source>
        <dbReference type="SAM" id="MobiDB-lite"/>
    </source>
</evidence>
<feature type="region of interest" description="Disordered" evidence="1">
    <location>
        <begin position="101"/>
        <end position="128"/>
    </location>
</feature>
<comment type="caution">
    <text evidence="2">The sequence shown here is derived from an EMBL/GenBank/DDBJ whole genome shotgun (WGS) entry which is preliminary data.</text>
</comment>
<gene>
    <name evidence="2" type="ORF">GCM10010844_41510</name>
</gene>
<reference evidence="3" key="1">
    <citation type="journal article" date="2019" name="Int. J. Syst. Evol. Microbiol.">
        <title>The Global Catalogue of Microorganisms (GCM) 10K type strain sequencing project: providing services to taxonomists for standard genome sequencing and annotation.</title>
        <authorList>
            <consortium name="The Broad Institute Genomics Platform"/>
            <consortium name="The Broad Institute Genome Sequencing Center for Infectious Disease"/>
            <person name="Wu L."/>
            <person name="Ma J."/>
        </authorList>
    </citation>
    <scope>NUCLEOTIDE SEQUENCE [LARGE SCALE GENOMIC DNA]</scope>
    <source>
        <strain evidence="3">JCM 19173</strain>
    </source>
</reference>
<name>A0ABQ2FQZ5_9DEIO</name>